<evidence type="ECO:0000313" key="6">
    <source>
        <dbReference type="Proteomes" id="UP000199159"/>
    </source>
</evidence>
<keyword evidence="5" id="KW-0966">Cell projection</keyword>
<dbReference type="InterPro" id="IPR020013">
    <property type="entry name" value="Flagellar_FlgE/F/G"/>
</dbReference>
<proteinExistence type="inferred from homology"/>
<dbReference type="Pfam" id="PF00460">
    <property type="entry name" value="Flg_bb_rod"/>
    <property type="match status" value="1"/>
</dbReference>
<keyword evidence="6" id="KW-1185">Reference proteome</keyword>
<dbReference type="PANTHER" id="PTHR30435:SF19">
    <property type="entry name" value="FLAGELLAR BASAL-BODY ROD PROTEIN FLGG"/>
    <property type="match status" value="1"/>
</dbReference>
<protein>
    <submittedName>
        <fullName evidence="5">Flagellar basal-body rod protein FlgG</fullName>
    </submittedName>
</protein>
<sequence length="295" mass="32230">MFRVTKAASGGNNVNRSMITATNTMTQLQKQLDLIGHNMANVNTNGYKKRDVQFGELLFQQFNNIKAPEAESEGRLTPAGIRQGVGARLGQTTLNLAPGAIQATNRQLDLALTNIGQFLQVMVEENGIQTPTLTRDGALYLSPINDGTNRVSLVTSEGHPVLDADGEPIEFLDQFKDLIISKEGRLTVNGNNGQAQNFELSVVQVNKPQLLEAKGNNLFGLPDFEALGLDENEVFMELNGDMRAEIGITQGALEQSNVDMAKEMTELMLTQRSYQFNAKSISLADQMMGLVNGIR</sequence>
<dbReference type="GO" id="GO:0071978">
    <property type="term" value="P:bacterial-type flagellum-dependent swarming motility"/>
    <property type="evidence" value="ECO:0007669"/>
    <property type="project" value="TreeGrafter"/>
</dbReference>
<dbReference type="NCBIfam" id="TIGR03506">
    <property type="entry name" value="FlgEFG_subfam"/>
    <property type="match status" value="1"/>
</dbReference>
<evidence type="ECO:0000256" key="1">
    <source>
        <dbReference type="ARBA" id="ARBA00009677"/>
    </source>
</evidence>
<evidence type="ECO:0000259" key="4">
    <source>
        <dbReference type="Pfam" id="PF06429"/>
    </source>
</evidence>
<keyword evidence="2" id="KW-0975">Bacterial flagellum</keyword>
<keyword evidence="5" id="KW-0282">Flagellum</keyword>
<dbReference type="Proteomes" id="UP000199159">
    <property type="component" value="Unassembled WGS sequence"/>
</dbReference>
<evidence type="ECO:0000313" key="5">
    <source>
        <dbReference type="EMBL" id="SDP60128.1"/>
    </source>
</evidence>
<name>A0A1H0U2D1_9BACI</name>
<gene>
    <name evidence="5" type="ORF">SAMN05216565_10492</name>
</gene>
<keyword evidence="5" id="KW-0969">Cilium</keyword>
<evidence type="ECO:0000256" key="2">
    <source>
        <dbReference type="RuleBase" id="RU362116"/>
    </source>
</evidence>
<feature type="domain" description="Flagellar basal body rod protein N-terminal" evidence="3">
    <location>
        <begin position="20"/>
        <end position="48"/>
    </location>
</feature>
<dbReference type="InterPro" id="IPR010930">
    <property type="entry name" value="Flg_bb/hook_C_dom"/>
</dbReference>
<dbReference type="PANTHER" id="PTHR30435">
    <property type="entry name" value="FLAGELLAR PROTEIN"/>
    <property type="match status" value="1"/>
</dbReference>
<dbReference type="InterPro" id="IPR001444">
    <property type="entry name" value="Flag_bb_rod_N"/>
</dbReference>
<dbReference type="STRING" id="930152.SAMN05216565_10492"/>
<dbReference type="AlphaFoldDB" id="A0A1H0U2D1"/>
<feature type="domain" description="Flagellar basal-body/hook protein C-terminal" evidence="4">
    <location>
        <begin position="250"/>
        <end position="292"/>
    </location>
</feature>
<accession>A0A1H0U2D1</accession>
<dbReference type="GO" id="GO:0009425">
    <property type="term" value="C:bacterial-type flagellum basal body"/>
    <property type="evidence" value="ECO:0007669"/>
    <property type="project" value="UniProtKB-SubCell"/>
</dbReference>
<dbReference type="Pfam" id="PF06429">
    <property type="entry name" value="Flg_bbr_C"/>
    <property type="match status" value="1"/>
</dbReference>
<dbReference type="SUPFAM" id="SSF64518">
    <property type="entry name" value="Phase 1 flagellin"/>
    <property type="match status" value="1"/>
</dbReference>
<comment type="subcellular location">
    <subcellularLocation>
        <location evidence="2">Bacterial flagellum basal body</location>
    </subcellularLocation>
</comment>
<organism evidence="5 6">
    <name type="scientific">Litchfieldia salsa</name>
    <dbReference type="NCBI Taxonomy" id="930152"/>
    <lineage>
        <taxon>Bacteria</taxon>
        <taxon>Bacillati</taxon>
        <taxon>Bacillota</taxon>
        <taxon>Bacilli</taxon>
        <taxon>Bacillales</taxon>
        <taxon>Bacillaceae</taxon>
        <taxon>Litchfieldia</taxon>
    </lineage>
</organism>
<comment type="similarity">
    <text evidence="1 2">Belongs to the flagella basal body rod proteins family.</text>
</comment>
<reference evidence="6" key="1">
    <citation type="submission" date="2016-10" db="EMBL/GenBank/DDBJ databases">
        <authorList>
            <person name="Varghese N."/>
            <person name="Submissions S."/>
        </authorList>
    </citation>
    <scope>NUCLEOTIDE SEQUENCE [LARGE SCALE GENOMIC DNA]</scope>
    <source>
        <strain evidence="6">IBRC-M10078</strain>
    </source>
</reference>
<evidence type="ECO:0000259" key="3">
    <source>
        <dbReference type="Pfam" id="PF00460"/>
    </source>
</evidence>
<dbReference type="EMBL" id="FNJU01000004">
    <property type="protein sequence ID" value="SDP60128.1"/>
    <property type="molecule type" value="Genomic_DNA"/>
</dbReference>